<dbReference type="SUPFAM" id="SSF57903">
    <property type="entry name" value="FYVE/PHD zinc finger"/>
    <property type="match status" value="1"/>
</dbReference>
<dbReference type="PANTHER" id="PTHR39490:SF8">
    <property type="entry name" value="ZINC FINGER FYVE DOMAIN-CONTAINING PROTEIN 21"/>
    <property type="match status" value="1"/>
</dbReference>
<feature type="compositionally biased region" description="Polar residues" evidence="5">
    <location>
        <begin position="9"/>
        <end position="22"/>
    </location>
</feature>
<dbReference type="CDD" id="cd00065">
    <property type="entry name" value="FYVE_like_SF"/>
    <property type="match status" value="1"/>
</dbReference>
<dbReference type="PANTHER" id="PTHR39490">
    <property type="entry name" value="ARRESTIN DOMAIN-CONTAINING PROTEIN D"/>
    <property type="match status" value="1"/>
</dbReference>
<dbReference type="InterPro" id="IPR017455">
    <property type="entry name" value="Znf_FYVE-rel"/>
</dbReference>
<keyword evidence="2 4" id="KW-0863">Zinc-finger</keyword>
<keyword evidence="8" id="KW-1185">Reference proteome</keyword>
<evidence type="ECO:0000256" key="2">
    <source>
        <dbReference type="ARBA" id="ARBA00022771"/>
    </source>
</evidence>
<dbReference type="AlphaFoldDB" id="A0A1X0NS41"/>
<dbReference type="GeneID" id="39986994"/>
<dbReference type="InterPro" id="IPR000306">
    <property type="entry name" value="Znf_FYVE"/>
</dbReference>
<evidence type="ECO:0000256" key="5">
    <source>
        <dbReference type="SAM" id="MobiDB-lite"/>
    </source>
</evidence>
<feature type="compositionally biased region" description="Pro residues" evidence="5">
    <location>
        <begin position="310"/>
        <end position="327"/>
    </location>
</feature>
<gene>
    <name evidence="7" type="ORF">TM35_000221670</name>
</gene>
<dbReference type="Proteomes" id="UP000192257">
    <property type="component" value="Unassembled WGS sequence"/>
</dbReference>
<dbReference type="InterPro" id="IPR011011">
    <property type="entry name" value="Znf_FYVE_PHD"/>
</dbReference>
<protein>
    <submittedName>
        <fullName evidence="7">Putative zinc finger protein</fullName>
    </submittedName>
</protein>
<dbReference type="GO" id="GO:0008270">
    <property type="term" value="F:zinc ion binding"/>
    <property type="evidence" value="ECO:0007669"/>
    <property type="project" value="UniProtKB-KW"/>
</dbReference>
<organism evidence="7 8">
    <name type="scientific">Trypanosoma theileri</name>
    <dbReference type="NCBI Taxonomy" id="67003"/>
    <lineage>
        <taxon>Eukaryota</taxon>
        <taxon>Discoba</taxon>
        <taxon>Euglenozoa</taxon>
        <taxon>Kinetoplastea</taxon>
        <taxon>Metakinetoplastina</taxon>
        <taxon>Trypanosomatida</taxon>
        <taxon>Trypanosomatidae</taxon>
        <taxon>Trypanosoma</taxon>
    </lineage>
</organism>
<dbReference type="SMART" id="SM00064">
    <property type="entry name" value="FYVE"/>
    <property type="match status" value="1"/>
</dbReference>
<evidence type="ECO:0000259" key="6">
    <source>
        <dbReference type="PROSITE" id="PS50178"/>
    </source>
</evidence>
<dbReference type="Pfam" id="PF01363">
    <property type="entry name" value="FYVE"/>
    <property type="match status" value="1"/>
</dbReference>
<sequence length="606" mass="68830">MNEEKESSNGRTVRTTKASTLRNEAESIRNRGSPKNIRFLSATECQASEKPDSVDYDANANNLTMDDIIKKYYKFSQAMNDPGRKGSLEWFQRELKRVCFNSANTADKKAAEVMLKVHEKLFQPMEKGKKEKSDETSMPDNEALYWMGRRSLPEITEKEVEEAVEKLTPFERTKLSDEFNAMQHDGFVLIEDEKILSDVIGKSKKNVDAVLTSSESKEEYEGYEVPIDKTETYEGNSMIFGNNVLELTYDVTQWPMYEDDRSVVPLASDFGNANNMGADPFKALKESDSEKEKEKETSSPPAAVDLESPAPAPAPTPTPTTTPPPPEVTRTMELNAFIRNRVRMMLIANRVTMSYEQEVKEAILNLEIEHTQDREKALQRLIESQNQALLTAVQVASAIPLMERRLIAKDVSDPYNRQQWQRNESVTCCQSCHRAFTLITTRHHCRRCGIIYCHHCSSHAGVLPDRKGQTQTCTSPWNRLCDRCYDICCVHRRRVNESTEVPRAGYERDGRAPKDPILTVLASCPDSDKMTLEDGLPPFYVVLPEEWFALSTITFSGWVNALKLSPYKVVESLHDSTTSLASKAISKLYQWLSGVTPSVEDRDNRW</sequence>
<dbReference type="EMBL" id="NBCO01000022">
    <property type="protein sequence ID" value="ORC87368.1"/>
    <property type="molecule type" value="Genomic_DNA"/>
</dbReference>
<feature type="compositionally biased region" description="Basic and acidic residues" evidence="5">
    <location>
        <begin position="285"/>
        <end position="297"/>
    </location>
</feature>
<dbReference type="InterPro" id="IPR052113">
    <property type="entry name" value="FYVE-type_Zinc_Finger"/>
</dbReference>
<keyword evidence="1" id="KW-0479">Metal-binding</keyword>
<keyword evidence="3" id="KW-0862">Zinc</keyword>
<dbReference type="OrthoDB" id="660555at2759"/>
<dbReference type="InterPro" id="IPR013083">
    <property type="entry name" value="Znf_RING/FYVE/PHD"/>
</dbReference>
<dbReference type="STRING" id="67003.A0A1X0NS41"/>
<dbReference type="PROSITE" id="PS50178">
    <property type="entry name" value="ZF_FYVE"/>
    <property type="match status" value="1"/>
</dbReference>
<proteinExistence type="predicted"/>
<feature type="region of interest" description="Disordered" evidence="5">
    <location>
        <begin position="1"/>
        <end position="35"/>
    </location>
</feature>
<name>A0A1X0NS41_9TRYP</name>
<dbReference type="RefSeq" id="XP_028881434.1">
    <property type="nucleotide sequence ID" value="XM_029027214.1"/>
</dbReference>
<evidence type="ECO:0000313" key="7">
    <source>
        <dbReference type="EMBL" id="ORC87368.1"/>
    </source>
</evidence>
<evidence type="ECO:0000256" key="4">
    <source>
        <dbReference type="PROSITE-ProRule" id="PRU00091"/>
    </source>
</evidence>
<feature type="domain" description="FYVE-type" evidence="6">
    <location>
        <begin position="423"/>
        <end position="486"/>
    </location>
</feature>
<reference evidence="7 8" key="1">
    <citation type="submission" date="2017-03" db="EMBL/GenBank/DDBJ databases">
        <title>An alternative strategy for trypanosome survival in the mammalian bloodstream revealed through genome and transcriptome analysis of the ubiquitous bovine parasite Trypanosoma (Megatrypanum) theileri.</title>
        <authorList>
            <person name="Kelly S."/>
            <person name="Ivens A."/>
            <person name="Mott A."/>
            <person name="O'Neill E."/>
            <person name="Emms D."/>
            <person name="Macleod O."/>
            <person name="Voorheis P."/>
            <person name="Matthews J."/>
            <person name="Matthews K."/>
            <person name="Carrington M."/>
        </authorList>
    </citation>
    <scope>NUCLEOTIDE SEQUENCE [LARGE SCALE GENOMIC DNA]</scope>
    <source>
        <strain evidence="7">Edinburgh</strain>
    </source>
</reference>
<comment type="caution">
    <text evidence="7">The sequence shown here is derived from an EMBL/GenBank/DDBJ whole genome shotgun (WGS) entry which is preliminary data.</text>
</comment>
<evidence type="ECO:0000256" key="3">
    <source>
        <dbReference type="ARBA" id="ARBA00022833"/>
    </source>
</evidence>
<evidence type="ECO:0000313" key="8">
    <source>
        <dbReference type="Proteomes" id="UP000192257"/>
    </source>
</evidence>
<evidence type="ECO:0000256" key="1">
    <source>
        <dbReference type="ARBA" id="ARBA00022723"/>
    </source>
</evidence>
<feature type="region of interest" description="Disordered" evidence="5">
    <location>
        <begin position="285"/>
        <end position="329"/>
    </location>
</feature>
<accession>A0A1X0NS41</accession>
<dbReference type="Gene3D" id="3.30.40.10">
    <property type="entry name" value="Zinc/RING finger domain, C3HC4 (zinc finger)"/>
    <property type="match status" value="1"/>
</dbReference>
<dbReference type="VEuPathDB" id="TriTrypDB:TM35_000221670"/>